<dbReference type="Gene3D" id="1.10.10.10">
    <property type="entry name" value="Winged helix-like DNA-binding domain superfamily/Winged helix DNA-binding domain"/>
    <property type="match status" value="2"/>
</dbReference>
<feature type="region of interest" description="Disordered" evidence="5">
    <location>
        <begin position="49"/>
        <end position="139"/>
    </location>
</feature>
<feature type="compositionally biased region" description="Basic and acidic residues" evidence="5">
    <location>
        <begin position="50"/>
        <end position="92"/>
    </location>
</feature>
<feature type="domain" description="RecX third three-helical" evidence="6">
    <location>
        <begin position="294"/>
        <end position="339"/>
    </location>
</feature>
<gene>
    <name evidence="8" type="ORF">B5J93_03700</name>
</gene>
<dbReference type="EMBL" id="MXAP01000035">
    <property type="protein sequence ID" value="OPH39559.1"/>
    <property type="molecule type" value="Genomic_DNA"/>
</dbReference>
<accession>A0ABX3NJ90</accession>
<dbReference type="Proteomes" id="UP000190777">
    <property type="component" value="Unassembled WGS sequence"/>
</dbReference>
<feature type="domain" description="RecX first three-helical" evidence="7">
    <location>
        <begin position="181"/>
        <end position="215"/>
    </location>
</feature>
<keyword evidence="9" id="KW-1185">Reference proteome</keyword>
<dbReference type="InterPro" id="IPR053925">
    <property type="entry name" value="RecX_HTH_3rd"/>
</dbReference>
<dbReference type="InterPro" id="IPR036388">
    <property type="entry name" value="WH-like_DNA-bd_sf"/>
</dbReference>
<dbReference type="PANTHER" id="PTHR33602:SF1">
    <property type="entry name" value="REGULATORY PROTEIN RECX FAMILY PROTEIN"/>
    <property type="match status" value="1"/>
</dbReference>
<dbReference type="PANTHER" id="PTHR33602">
    <property type="entry name" value="REGULATORY PROTEIN RECX FAMILY PROTEIN"/>
    <property type="match status" value="1"/>
</dbReference>
<evidence type="ECO:0000256" key="2">
    <source>
        <dbReference type="ARBA" id="ARBA00009695"/>
    </source>
</evidence>
<reference evidence="8 9" key="1">
    <citation type="submission" date="2017-03" db="EMBL/GenBank/DDBJ databases">
        <title>Draft genome sequence of Moraxella equi CCUG 4950T type strain.</title>
        <authorList>
            <person name="Salva-Serra F."/>
            <person name="Engstrom-Jakobsson H."/>
            <person name="Thorell K."/>
            <person name="Jaen-Luchoro D."/>
            <person name="Gonzales-Siles L."/>
            <person name="Karlsson R."/>
            <person name="Yazdan S."/>
            <person name="Boulund F."/>
            <person name="Johnning A."/>
            <person name="Engstrand L."/>
            <person name="Kristiansson E."/>
            <person name="Moore E."/>
        </authorList>
    </citation>
    <scope>NUCLEOTIDE SEQUENCE [LARGE SCALE GENOMIC DNA]</scope>
    <source>
        <strain evidence="8 9">CCUG 4950</strain>
    </source>
</reference>
<evidence type="ECO:0000256" key="4">
    <source>
        <dbReference type="ARBA" id="ARBA00022490"/>
    </source>
</evidence>
<name>A0ABX3NJ90_9GAMM</name>
<protein>
    <recommendedName>
        <fullName evidence="3">Regulatory protein RecX</fullName>
    </recommendedName>
</protein>
<evidence type="ECO:0000256" key="1">
    <source>
        <dbReference type="ARBA" id="ARBA00004496"/>
    </source>
</evidence>
<feature type="compositionally biased region" description="Polar residues" evidence="5">
    <location>
        <begin position="117"/>
        <end position="137"/>
    </location>
</feature>
<organism evidence="8 9">
    <name type="scientific">Moraxella equi</name>
    <dbReference type="NCBI Taxonomy" id="60442"/>
    <lineage>
        <taxon>Bacteria</taxon>
        <taxon>Pseudomonadati</taxon>
        <taxon>Pseudomonadota</taxon>
        <taxon>Gammaproteobacteria</taxon>
        <taxon>Moraxellales</taxon>
        <taxon>Moraxellaceae</taxon>
        <taxon>Moraxella</taxon>
    </lineage>
</organism>
<evidence type="ECO:0000259" key="7">
    <source>
        <dbReference type="Pfam" id="PF21982"/>
    </source>
</evidence>
<evidence type="ECO:0000313" key="9">
    <source>
        <dbReference type="Proteomes" id="UP000190777"/>
    </source>
</evidence>
<comment type="caution">
    <text evidence="8">The sequence shown here is derived from an EMBL/GenBank/DDBJ whole genome shotgun (WGS) entry which is preliminary data.</text>
</comment>
<dbReference type="InterPro" id="IPR003783">
    <property type="entry name" value="Regulatory_RecX"/>
</dbReference>
<keyword evidence="4" id="KW-0963">Cytoplasm</keyword>
<evidence type="ECO:0000256" key="3">
    <source>
        <dbReference type="ARBA" id="ARBA00018111"/>
    </source>
</evidence>
<proteinExistence type="inferred from homology"/>
<comment type="similarity">
    <text evidence="2">Belongs to the RecX family.</text>
</comment>
<evidence type="ECO:0000259" key="6">
    <source>
        <dbReference type="Pfam" id="PF21981"/>
    </source>
</evidence>
<evidence type="ECO:0000313" key="8">
    <source>
        <dbReference type="EMBL" id="OPH39559.1"/>
    </source>
</evidence>
<dbReference type="Pfam" id="PF21981">
    <property type="entry name" value="RecX_HTH3"/>
    <property type="match status" value="1"/>
</dbReference>
<comment type="subcellular location">
    <subcellularLocation>
        <location evidence="1">Cytoplasm</location>
    </subcellularLocation>
</comment>
<sequence length="347" mass="39138">MSCQSPPAMMMAKCLNISKAWTTNFMVKPIKIQTLDDILADIGQPVSAKTFDKKSNNSDSTDDKNTKKADKTNDKNSNKQSDDNFLSDKPKGLTDPAKQSFKKSKKTVKNTQNSNSQTDTPTPTRKRNSQTSDNQPSAVGLLLKDDSQTVLDDNSLKLLSQVEIEKLQLPDKETRYLRWLAFYYLSKKELSRYELKAKLIAKDCDPQTVDDLLDEFAEKGYQSDTRCATMLVREAVRKGRGVRYLTDSLKKAGLDVKAFGSIDELIAMSDVDSVADGTILDDDNKGDDRDDEIDWLKLAVEARCKKYGDTIPKDPKEKARQLRFLQYRGFEMGVCFDALKMNLGDFE</sequence>
<dbReference type="Pfam" id="PF21982">
    <property type="entry name" value="RecX_HTH1"/>
    <property type="match status" value="1"/>
</dbReference>
<dbReference type="InterPro" id="IPR053926">
    <property type="entry name" value="RecX_HTH_1st"/>
</dbReference>
<evidence type="ECO:0000256" key="5">
    <source>
        <dbReference type="SAM" id="MobiDB-lite"/>
    </source>
</evidence>